<reference evidence="1 2" key="1">
    <citation type="submission" date="2016-01" db="EMBL/GenBank/DDBJ databases">
        <title>Genome Sequences of Twelve Sporeforming Bacillus Species Isolated from Foods.</title>
        <authorList>
            <person name="Berendsen E.M."/>
            <person name="Wells-Bennik M.H."/>
            <person name="Krawcyk A.O."/>
            <person name="De Jong A."/>
            <person name="Holsappel S."/>
            <person name="Eijlander R.T."/>
            <person name="Kuipers O.P."/>
        </authorList>
    </citation>
    <scope>NUCLEOTIDE SEQUENCE [LARGE SCALE GENOMIC DNA]</scope>
    <source>
        <strain evidence="1 2">B4099</strain>
    </source>
</reference>
<sequence>MMNPKKRVTRSTLNFLKDNVLGVTDLTRTNKLSEILNQFAGVESDEVYIIQNHKNKDATGVLIDLEHMDRLLAIEEFYEKIVDDYMYQIALERKDEVADIPLESVIAEENLDADEILNLVDTLELDED</sequence>
<dbReference type="PATRIC" id="fig|1398.25.peg.3044"/>
<proteinExistence type="predicted"/>
<dbReference type="AlphaFoldDB" id="A0A150KE78"/>
<evidence type="ECO:0000313" key="2">
    <source>
        <dbReference type="Proteomes" id="UP000075304"/>
    </source>
</evidence>
<gene>
    <name evidence="1" type="ORF">B4099_3711</name>
</gene>
<comment type="caution">
    <text evidence="1">The sequence shown here is derived from an EMBL/GenBank/DDBJ whole genome shotgun (WGS) entry which is preliminary data.</text>
</comment>
<name>A0A150KE78_HEYCO</name>
<dbReference type="Proteomes" id="UP000075304">
    <property type="component" value="Unassembled WGS sequence"/>
</dbReference>
<dbReference type="EMBL" id="LQYI01000050">
    <property type="protein sequence ID" value="KYC69427.1"/>
    <property type="molecule type" value="Genomic_DNA"/>
</dbReference>
<evidence type="ECO:0000313" key="1">
    <source>
        <dbReference type="EMBL" id="KYC69427.1"/>
    </source>
</evidence>
<organism evidence="1 2">
    <name type="scientific">Heyndrickxia coagulans</name>
    <name type="common">Weizmannia coagulans</name>
    <dbReference type="NCBI Taxonomy" id="1398"/>
    <lineage>
        <taxon>Bacteria</taxon>
        <taxon>Bacillati</taxon>
        <taxon>Bacillota</taxon>
        <taxon>Bacilli</taxon>
        <taxon>Bacillales</taxon>
        <taxon>Bacillaceae</taxon>
        <taxon>Heyndrickxia</taxon>
    </lineage>
</organism>
<accession>A0A150KE78</accession>
<protein>
    <submittedName>
        <fullName evidence="1">Uncharacterized protein</fullName>
    </submittedName>
</protein>